<reference evidence="2 3" key="1">
    <citation type="journal article" date="2018" name="Nat. Ecol. Evol.">
        <title>Genomic signatures of mitonuclear coevolution across populations of Tigriopus californicus.</title>
        <authorList>
            <person name="Barreto F.S."/>
            <person name="Watson E.T."/>
            <person name="Lima T.G."/>
            <person name="Willett C.S."/>
            <person name="Edmands S."/>
            <person name="Li W."/>
            <person name="Burton R.S."/>
        </authorList>
    </citation>
    <scope>NUCLEOTIDE SEQUENCE [LARGE SCALE GENOMIC DNA]</scope>
    <source>
        <strain evidence="2 3">San Diego</strain>
    </source>
</reference>
<dbReference type="EMBL" id="VCGU01000011">
    <property type="protein sequence ID" value="TRY67848.1"/>
    <property type="molecule type" value="Genomic_DNA"/>
</dbReference>
<feature type="region of interest" description="Disordered" evidence="1">
    <location>
        <begin position="1"/>
        <end position="24"/>
    </location>
</feature>
<accession>A0A553NQX2</accession>
<comment type="caution">
    <text evidence="2">The sequence shown here is derived from an EMBL/GenBank/DDBJ whole genome shotgun (WGS) entry which is preliminary data.</text>
</comment>
<dbReference type="AlphaFoldDB" id="A0A553NQX2"/>
<dbReference type="Proteomes" id="UP000318571">
    <property type="component" value="Chromosome 4"/>
</dbReference>
<sequence length="128" mass="13802">MGHHGREAPSSPQPGRHVQQTGCRPSLLDRPVHLANGQFHGERKSAQIHLAISPGSRPLKSLISQDGRSSGQPWAQGSDRESGGASIPCSGGYANELNPMDEAVNNYIEVDLTRSDGQEMLSDQKSKY</sequence>
<keyword evidence="3" id="KW-1185">Reference proteome</keyword>
<feature type="compositionally biased region" description="Polar residues" evidence="1">
    <location>
        <begin position="62"/>
        <end position="75"/>
    </location>
</feature>
<evidence type="ECO:0000313" key="2">
    <source>
        <dbReference type="EMBL" id="TRY67848.1"/>
    </source>
</evidence>
<proteinExistence type="predicted"/>
<feature type="region of interest" description="Disordered" evidence="1">
    <location>
        <begin position="54"/>
        <end position="94"/>
    </location>
</feature>
<evidence type="ECO:0000256" key="1">
    <source>
        <dbReference type="SAM" id="MobiDB-lite"/>
    </source>
</evidence>
<organism evidence="2 3">
    <name type="scientific">Tigriopus californicus</name>
    <name type="common">Marine copepod</name>
    <dbReference type="NCBI Taxonomy" id="6832"/>
    <lineage>
        <taxon>Eukaryota</taxon>
        <taxon>Metazoa</taxon>
        <taxon>Ecdysozoa</taxon>
        <taxon>Arthropoda</taxon>
        <taxon>Crustacea</taxon>
        <taxon>Multicrustacea</taxon>
        <taxon>Hexanauplia</taxon>
        <taxon>Copepoda</taxon>
        <taxon>Harpacticoida</taxon>
        <taxon>Harpacticidae</taxon>
        <taxon>Tigriopus</taxon>
    </lineage>
</organism>
<name>A0A553NQX2_TIGCA</name>
<evidence type="ECO:0000313" key="3">
    <source>
        <dbReference type="Proteomes" id="UP000318571"/>
    </source>
</evidence>
<gene>
    <name evidence="2" type="ORF">TCAL_16948</name>
</gene>
<protein>
    <submittedName>
        <fullName evidence="2">Uncharacterized protein</fullName>
    </submittedName>
</protein>